<evidence type="ECO:0000313" key="2">
    <source>
        <dbReference type="Proteomes" id="UP000449846"/>
    </source>
</evidence>
<dbReference type="OrthoDB" id="8454820at2"/>
<name>A0A844HMJ2_9RHOB</name>
<organism evidence="1 2">
    <name type="scientific">Paracoccus litorisediminis</name>
    <dbReference type="NCBI Taxonomy" id="2006130"/>
    <lineage>
        <taxon>Bacteria</taxon>
        <taxon>Pseudomonadati</taxon>
        <taxon>Pseudomonadota</taxon>
        <taxon>Alphaproteobacteria</taxon>
        <taxon>Rhodobacterales</taxon>
        <taxon>Paracoccaceae</taxon>
        <taxon>Paracoccus</taxon>
    </lineage>
</organism>
<dbReference type="InterPro" id="IPR058630">
    <property type="entry name" value="T4_Y16D"/>
</dbReference>
<accession>A0A844HMJ2</accession>
<proteinExistence type="predicted"/>
<protein>
    <submittedName>
        <fullName evidence="1">Uncharacterized protein</fullName>
    </submittedName>
</protein>
<dbReference type="Proteomes" id="UP000449846">
    <property type="component" value="Unassembled WGS sequence"/>
</dbReference>
<evidence type="ECO:0000313" key="1">
    <source>
        <dbReference type="EMBL" id="MTH61086.1"/>
    </source>
</evidence>
<reference evidence="1 2" key="1">
    <citation type="submission" date="2019-11" db="EMBL/GenBank/DDBJ databases">
        <authorList>
            <person name="Dong K."/>
        </authorList>
    </citation>
    <scope>NUCLEOTIDE SEQUENCE [LARGE SCALE GENOMIC DNA]</scope>
    <source>
        <strain evidence="1 2">NBRC 112902</strain>
    </source>
</reference>
<sequence>MNFTTVDLGQLDCWPMAGFAPGDYYGRCVHCIQEFVGAKHSTACLSCAVKVKNRQTEEIVKMKQEVTAARANPPERIEAAAIFHGATISLPPPARHHTILNFMATVMGLDATEVHPVNQGFLTNKGRFVNRTEGYYIAYRAGQFLKPDEMARKEPTLYSEDVW</sequence>
<dbReference type="AlphaFoldDB" id="A0A844HMJ2"/>
<keyword evidence="2" id="KW-1185">Reference proteome</keyword>
<gene>
    <name evidence="1" type="ORF">GL300_17905</name>
</gene>
<dbReference type="EMBL" id="WMIG01000013">
    <property type="protein sequence ID" value="MTH61086.1"/>
    <property type="molecule type" value="Genomic_DNA"/>
</dbReference>
<dbReference type="Pfam" id="PF26092">
    <property type="entry name" value="T4_Y16D"/>
    <property type="match status" value="1"/>
</dbReference>
<dbReference type="RefSeq" id="WP_155041029.1">
    <property type="nucleotide sequence ID" value="NZ_WMIG01000013.1"/>
</dbReference>
<comment type="caution">
    <text evidence="1">The sequence shown here is derived from an EMBL/GenBank/DDBJ whole genome shotgun (WGS) entry which is preliminary data.</text>
</comment>